<comment type="similarity">
    <text evidence="2">Belongs to the outer membrane factor (OMF) (TC 1.B.17) family.</text>
</comment>
<protein>
    <submittedName>
        <fullName evidence="10">Type I secretion protein TolC</fullName>
    </submittedName>
</protein>
<keyword evidence="3" id="KW-0813">Transport</keyword>
<dbReference type="PANTHER" id="PTHR30026">
    <property type="entry name" value="OUTER MEMBRANE PROTEIN TOLC"/>
    <property type="match status" value="1"/>
</dbReference>
<evidence type="ECO:0000256" key="5">
    <source>
        <dbReference type="ARBA" id="ARBA00022692"/>
    </source>
</evidence>
<evidence type="ECO:0000256" key="6">
    <source>
        <dbReference type="ARBA" id="ARBA00023136"/>
    </source>
</evidence>
<dbReference type="InterPro" id="IPR003423">
    <property type="entry name" value="OMP_efflux"/>
</dbReference>
<dbReference type="Gene3D" id="1.20.1600.10">
    <property type="entry name" value="Outer membrane efflux proteins (OEP)"/>
    <property type="match status" value="1"/>
</dbReference>
<dbReference type="EMBL" id="DRLF01000333">
    <property type="protein sequence ID" value="HEC07130.1"/>
    <property type="molecule type" value="Genomic_DNA"/>
</dbReference>
<dbReference type="GO" id="GO:0015288">
    <property type="term" value="F:porin activity"/>
    <property type="evidence" value="ECO:0007669"/>
    <property type="project" value="TreeGrafter"/>
</dbReference>
<evidence type="ECO:0000256" key="2">
    <source>
        <dbReference type="ARBA" id="ARBA00007613"/>
    </source>
</evidence>
<evidence type="ECO:0000313" key="10">
    <source>
        <dbReference type="EMBL" id="HEC07130.1"/>
    </source>
</evidence>
<gene>
    <name evidence="10" type="ORF">ENJ12_09770</name>
</gene>
<evidence type="ECO:0000256" key="7">
    <source>
        <dbReference type="ARBA" id="ARBA00023237"/>
    </source>
</evidence>
<dbReference type="PANTHER" id="PTHR30026:SF20">
    <property type="entry name" value="OUTER MEMBRANE PROTEIN TOLC"/>
    <property type="match status" value="1"/>
</dbReference>
<evidence type="ECO:0000256" key="3">
    <source>
        <dbReference type="ARBA" id="ARBA00022448"/>
    </source>
</evidence>
<feature type="coiled-coil region" evidence="8">
    <location>
        <begin position="105"/>
        <end position="164"/>
    </location>
</feature>
<dbReference type="GO" id="GO:1990281">
    <property type="term" value="C:efflux pump complex"/>
    <property type="evidence" value="ECO:0007669"/>
    <property type="project" value="TreeGrafter"/>
</dbReference>
<dbReference type="AlphaFoldDB" id="A0A831WC32"/>
<dbReference type="InterPro" id="IPR051906">
    <property type="entry name" value="TolC-like"/>
</dbReference>
<keyword evidence="5" id="KW-0812">Transmembrane</keyword>
<dbReference type="Proteomes" id="UP000886339">
    <property type="component" value="Unassembled WGS sequence"/>
</dbReference>
<comment type="subcellular location">
    <subcellularLocation>
        <location evidence="1">Cell outer membrane</location>
    </subcellularLocation>
</comment>
<keyword evidence="4" id="KW-1134">Transmembrane beta strand</keyword>
<evidence type="ECO:0000256" key="4">
    <source>
        <dbReference type="ARBA" id="ARBA00022452"/>
    </source>
</evidence>
<reference evidence="10" key="1">
    <citation type="journal article" date="2020" name="mSystems">
        <title>Genome- and Community-Level Interaction Insights into Carbon Utilization and Element Cycling Functions of Hydrothermarchaeota in Hydrothermal Sediment.</title>
        <authorList>
            <person name="Zhou Z."/>
            <person name="Liu Y."/>
            <person name="Xu W."/>
            <person name="Pan J."/>
            <person name="Luo Z.H."/>
            <person name="Li M."/>
        </authorList>
    </citation>
    <scope>NUCLEOTIDE SEQUENCE [LARGE SCALE GENOMIC DNA]</scope>
    <source>
        <strain evidence="10">HyVt-458</strain>
    </source>
</reference>
<keyword evidence="6" id="KW-0472">Membrane</keyword>
<evidence type="ECO:0000256" key="9">
    <source>
        <dbReference type="SAM" id="SignalP"/>
    </source>
</evidence>
<sequence length="432" mass="47939">MMNKTLIASLLVLASQLVMADDLLEVYKMAVEKDPVLREAAAVRESRRESRPLALSQLLPNVSVSGDMNYNNTKTHSLGDESFGTSSLGINLLQPIYRRDRFIRLEQADWQLELADAEYRAKEQDLMLRVATAYFNILSAQEGVTFVQADKKAIARQLEQAKQRFEVGLIAITGVHEAQARYDQAVTDEIVAQNELDNAWEDLRQILGVRPEKLAQLKAKLALEPPVPAAIDEWSAFGLENNPAVKVASDATQIAQREIEVQNSGHYPSLDLVGRYSTFGTNQDNRFDVDNGNVGLQLNIPLYAGGGVTAATRQARADLIAAQERLDQARRSTDKAVRNAYRGVQASISAVRALEAAIVSTKSALEATTAGFEVGTRTLVDVLNSQRDYYRSRRDYARARYVYLVNMLRLRQAAGVLAVEDIEKVNTLLVEK</sequence>
<feature type="chain" id="PRO_5032271465" evidence="9">
    <location>
        <begin position="21"/>
        <end position="432"/>
    </location>
</feature>
<keyword evidence="9" id="KW-0732">Signal</keyword>
<evidence type="ECO:0000256" key="8">
    <source>
        <dbReference type="SAM" id="Coils"/>
    </source>
</evidence>
<dbReference type="NCBIfam" id="TIGR01844">
    <property type="entry name" value="type_I_sec_TolC"/>
    <property type="match status" value="1"/>
</dbReference>
<dbReference type="GO" id="GO:0015562">
    <property type="term" value="F:efflux transmembrane transporter activity"/>
    <property type="evidence" value="ECO:0007669"/>
    <property type="project" value="InterPro"/>
</dbReference>
<name>A0A831WC32_9GAMM</name>
<dbReference type="InterPro" id="IPR010130">
    <property type="entry name" value="T1SS_OMP_TolC"/>
</dbReference>
<accession>A0A831WC32</accession>
<dbReference type="SUPFAM" id="SSF56954">
    <property type="entry name" value="Outer membrane efflux proteins (OEP)"/>
    <property type="match status" value="1"/>
</dbReference>
<feature type="signal peptide" evidence="9">
    <location>
        <begin position="1"/>
        <end position="20"/>
    </location>
</feature>
<organism evidence="10">
    <name type="scientific">Thiolapillus brandeum</name>
    <dbReference type="NCBI Taxonomy" id="1076588"/>
    <lineage>
        <taxon>Bacteria</taxon>
        <taxon>Pseudomonadati</taxon>
        <taxon>Pseudomonadota</taxon>
        <taxon>Gammaproteobacteria</taxon>
        <taxon>Chromatiales</taxon>
        <taxon>Sedimenticolaceae</taxon>
        <taxon>Thiolapillus</taxon>
    </lineage>
</organism>
<comment type="caution">
    <text evidence="10">The sequence shown here is derived from an EMBL/GenBank/DDBJ whole genome shotgun (WGS) entry which is preliminary data.</text>
</comment>
<proteinExistence type="inferred from homology"/>
<keyword evidence="7" id="KW-0998">Cell outer membrane</keyword>
<dbReference type="GO" id="GO:0009279">
    <property type="term" value="C:cell outer membrane"/>
    <property type="evidence" value="ECO:0007669"/>
    <property type="project" value="UniProtKB-SubCell"/>
</dbReference>
<evidence type="ECO:0000256" key="1">
    <source>
        <dbReference type="ARBA" id="ARBA00004442"/>
    </source>
</evidence>
<keyword evidence="8" id="KW-0175">Coiled coil</keyword>
<dbReference type="Pfam" id="PF02321">
    <property type="entry name" value="OEP"/>
    <property type="match status" value="2"/>
</dbReference>